<evidence type="ECO:0000313" key="4">
    <source>
        <dbReference type="Proteomes" id="UP000640274"/>
    </source>
</evidence>
<dbReference type="Pfam" id="PF08179">
    <property type="entry name" value="SspP"/>
    <property type="match status" value="1"/>
</dbReference>
<dbReference type="InterPro" id="IPR012614">
    <property type="entry name" value="SASP_SspP"/>
</dbReference>
<organism evidence="3 4">
    <name type="scientific">Paenibacillus roseus</name>
    <dbReference type="NCBI Taxonomy" id="2798579"/>
    <lineage>
        <taxon>Bacteria</taxon>
        <taxon>Bacillati</taxon>
        <taxon>Bacillota</taxon>
        <taxon>Bacilli</taxon>
        <taxon>Bacillales</taxon>
        <taxon>Paenibacillaceae</taxon>
        <taxon>Paenibacillus</taxon>
    </lineage>
</organism>
<accession>A0A934J7K6</accession>
<sequence>MSKPKTQPVPGVAGEQHVEHRESSQQPPLSGSKKVKQANHSRHNNGEG</sequence>
<gene>
    <name evidence="3" type="ORF">JFN88_10710</name>
</gene>
<keyword evidence="1" id="KW-0749">Sporulation</keyword>
<evidence type="ECO:0000256" key="1">
    <source>
        <dbReference type="ARBA" id="ARBA00022969"/>
    </source>
</evidence>
<proteinExistence type="predicted"/>
<dbReference type="RefSeq" id="WP_199019306.1">
    <property type="nucleotide sequence ID" value="NZ_JAELUP010000044.1"/>
</dbReference>
<keyword evidence="4" id="KW-1185">Reference proteome</keyword>
<dbReference type="EMBL" id="JAELUP010000044">
    <property type="protein sequence ID" value="MBJ6361753.1"/>
    <property type="molecule type" value="Genomic_DNA"/>
</dbReference>
<dbReference type="GO" id="GO:0030435">
    <property type="term" value="P:sporulation resulting in formation of a cellular spore"/>
    <property type="evidence" value="ECO:0007669"/>
    <property type="project" value="UniProtKB-KW"/>
</dbReference>
<feature type="compositionally biased region" description="Basic residues" evidence="2">
    <location>
        <begin position="33"/>
        <end position="48"/>
    </location>
</feature>
<dbReference type="AlphaFoldDB" id="A0A934J7K6"/>
<comment type="caution">
    <text evidence="3">The sequence shown here is derived from an EMBL/GenBank/DDBJ whole genome shotgun (WGS) entry which is preliminary data.</text>
</comment>
<evidence type="ECO:0000313" key="3">
    <source>
        <dbReference type="EMBL" id="MBJ6361753.1"/>
    </source>
</evidence>
<protein>
    <submittedName>
        <fullName evidence="3">Small acid-soluble spore protein P</fullName>
    </submittedName>
</protein>
<evidence type="ECO:0000256" key="2">
    <source>
        <dbReference type="SAM" id="MobiDB-lite"/>
    </source>
</evidence>
<name>A0A934J7K6_9BACL</name>
<feature type="region of interest" description="Disordered" evidence="2">
    <location>
        <begin position="1"/>
        <end position="48"/>
    </location>
</feature>
<reference evidence="3" key="1">
    <citation type="submission" date="2020-12" db="EMBL/GenBank/DDBJ databases">
        <authorList>
            <person name="Huq M.A."/>
        </authorList>
    </citation>
    <scope>NUCLEOTIDE SEQUENCE</scope>
    <source>
        <strain evidence="3">MAHUQ-46</strain>
    </source>
</reference>
<dbReference type="Proteomes" id="UP000640274">
    <property type="component" value="Unassembled WGS sequence"/>
</dbReference>